<evidence type="ECO:0000256" key="1">
    <source>
        <dbReference type="SAM" id="Phobius"/>
    </source>
</evidence>
<organism evidence="3 4">
    <name type="scientific">Candidatus Colwellbacteria bacterium CG_4_9_14_0_2_um_filter_50_12</name>
    <dbReference type="NCBI Taxonomy" id="1974538"/>
    <lineage>
        <taxon>Bacteria</taxon>
        <taxon>Candidatus Colwelliibacteriota</taxon>
    </lineage>
</organism>
<name>A0A2M8G1K8_9BACT</name>
<protein>
    <recommendedName>
        <fullName evidence="2">LTD domain-containing protein</fullName>
    </recommendedName>
</protein>
<dbReference type="Proteomes" id="UP000229674">
    <property type="component" value="Unassembled WGS sequence"/>
</dbReference>
<dbReference type="Pfam" id="PF00932">
    <property type="entry name" value="LTD"/>
    <property type="match status" value="1"/>
</dbReference>
<comment type="caution">
    <text evidence="3">The sequence shown here is derived from an EMBL/GenBank/DDBJ whole genome shotgun (WGS) entry which is preliminary data.</text>
</comment>
<keyword evidence="1" id="KW-1133">Transmembrane helix</keyword>
<dbReference type="InterPro" id="IPR001322">
    <property type="entry name" value="Lamin_tail_dom"/>
</dbReference>
<dbReference type="InterPro" id="IPR036415">
    <property type="entry name" value="Lamin_tail_dom_sf"/>
</dbReference>
<feature type="transmembrane region" description="Helical" evidence="1">
    <location>
        <begin position="137"/>
        <end position="158"/>
    </location>
</feature>
<evidence type="ECO:0000259" key="2">
    <source>
        <dbReference type="PROSITE" id="PS51841"/>
    </source>
</evidence>
<accession>A0A2M8G1K8</accession>
<sequence length="167" mass="17502">MIIIHSVLPNPVGPDTGNEWIKLANRGAETINLKDWALKDASGKTFVLSGTLPPQGEFTLKNSQTKIILNNGTDTVSLYDQSGKLVNSLSYENPAEGEVVMATSVSESPQTSAKVITPVADNYSGVLPSSSADFSPLLLGLLFALVMGVIAGGVAKYFGATNGANKF</sequence>
<dbReference type="SUPFAM" id="SSF74853">
    <property type="entry name" value="Lamin A/C globular tail domain"/>
    <property type="match status" value="1"/>
</dbReference>
<dbReference type="Gene3D" id="2.60.40.1260">
    <property type="entry name" value="Lamin Tail domain"/>
    <property type="match status" value="1"/>
</dbReference>
<dbReference type="EMBL" id="PFQX01000004">
    <property type="protein sequence ID" value="PJC65536.1"/>
    <property type="molecule type" value="Genomic_DNA"/>
</dbReference>
<evidence type="ECO:0000313" key="4">
    <source>
        <dbReference type="Proteomes" id="UP000229674"/>
    </source>
</evidence>
<proteinExistence type="predicted"/>
<keyword evidence="1" id="KW-0472">Membrane</keyword>
<reference evidence="4" key="1">
    <citation type="submission" date="2017-09" db="EMBL/GenBank/DDBJ databases">
        <title>Depth-based differentiation of microbial function through sediment-hosted aquifers and enrichment of novel symbionts in the deep terrestrial subsurface.</title>
        <authorList>
            <person name="Probst A.J."/>
            <person name="Ladd B."/>
            <person name="Jarett J.K."/>
            <person name="Geller-Mcgrath D.E."/>
            <person name="Sieber C.M.K."/>
            <person name="Emerson J.B."/>
            <person name="Anantharaman K."/>
            <person name="Thomas B.C."/>
            <person name="Malmstrom R."/>
            <person name="Stieglmeier M."/>
            <person name="Klingl A."/>
            <person name="Woyke T."/>
            <person name="Ryan C.M."/>
            <person name="Banfield J.F."/>
        </authorList>
    </citation>
    <scope>NUCLEOTIDE SEQUENCE [LARGE SCALE GENOMIC DNA]</scope>
</reference>
<evidence type="ECO:0000313" key="3">
    <source>
        <dbReference type="EMBL" id="PJC65536.1"/>
    </source>
</evidence>
<dbReference type="AlphaFoldDB" id="A0A2M8G1K8"/>
<dbReference type="PROSITE" id="PS51841">
    <property type="entry name" value="LTD"/>
    <property type="match status" value="1"/>
</dbReference>
<keyword evidence="1" id="KW-0812">Transmembrane</keyword>
<gene>
    <name evidence="3" type="ORF">CO020_00095</name>
</gene>
<feature type="domain" description="LTD" evidence="2">
    <location>
        <begin position="1"/>
        <end position="111"/>
    </location>
</feature>